<dbReference type="InterPro" id="IPR006047">
    <property type="entry name" value="GH13_cat_dom"/>
</dbReference>
<reference evidence="5 6" key="1">
    <citation type="submission" date="2020-08" db="EMBL/GenBank/DDBJ databases">
        <title>Genome public.</title>
        <authorList>
            <person name="Liu C."/>
            <person name="Sun Q."/>
        </authorList>
    </citation>
    <scope>NUCLEOTIDE SEQUENCE [LARGE SCALE GENOMIC DNA]</scope>
    <source>
        <strain evidence="5 6">BX4</strain>
    </source>
</reference>
<dbReference type="InterPro" id="IPR013780">
    <property type="entry name" value="Glyco_hydro_b"/>
</dbReference>
<protein>
    <submittedName>
        <fullName evidence="5">Alpha-glycosidase</fullName>
    </submittedName>
</protein>
<dbReference type="PANTHER" id="PTHR10357:SF210">
    <property type="entry name" value="MALTODEXTRIN GLUCOSIDASE"/>
    <property type="match status" value="1"/>
</dbReference>
<evidence type="ECO:0000259" key="4">
    <source>
        <dbReference type="SMART" id="SM00642"/>
    </source>
</evidence>
<gene>
    <name evidence="5" type="ORF">H8S00_02075</name>
</gene>
<dbReference type="RefSeq" id="WP_118589232.1">
    <property type="nucleotide sequence ID" value="NZ_JACOOZ010000001.1"/>
</dbReference>
<dbReference type="Pfam" id="PF02903">
    <property type="entry name" value="Alpha-amylase_N"/>
    <property type="match status" value="1"/>
</dbReference>
<evidence type="ECO:0000313" key="5">
    <source>
        <dbReference type="EMBL" id="MBC5666781.1"/>
    </source>
</evidence>
<accession>A0ABR7EZM4</accession>
<comment type="caution">
    <text evidence="5">The sequence shown here is derived from an EMBL/GenBank/DDBJ whole genome shotgun (WGS) entry which is preliminary data.</text>
</comment>
<dbReference type="CDD" id="cd02857">
    <property type="entry name" value="E_set_CDase_PDE_N"/>
    <property type="match status" value="1"/>
</dbReference>
<dbReference type="Gene3D" id="2.60.40.10">
    <property type="entry name" value="Immunoglobulins"/>
    <property type="match status" value="1"/>
</dbReference>
<evidence type="ECO:0000313" key="6">
    <source>
        <dbReference type="Proteomes" id="UP000597877"/>
    </source>
</evidence>
<dbReference type="Gene3D" id="3.20.20.80">
    <property type="entry name" value="Glycosidases"/>
    <property type="match status" value="1"/>
</dbReference>
<evidence type="ECO:0000256" key="1">
    <source>
        <dbReference type="ARBA" id="ARBA00008061"/>
    </source>
</evidence>
<dbReference type="SUPFAM" id="SSF51011">
    <property type="entry name" value="Glycosyl hydrolase domain"/>
    <property type="match status" value="1"/>
</dbReference>
<sequence>MNRRKEALFHDGTQRFLRYDEEKGIYTFVLRTAAGEVNEAFLCIRNTEMRMCCEKHEGSFDYFSVSLALPEKLVRYHFKVADSRKILFYDASGASEYCSNEWEFEFTPGFTTPDWAKGAVMYQIMVDRFCNGDKSNDVVNDEYIYIGRGVSHVDNWSEPSAVDGTRQFYGGDFQGVIDKLDYLSKLGIEVIYFNPIFVSPSNHKYDIQDYDFVDPHFGKIVNDGGGTVAHYASNNFSADKYKIRTTDLENLAESNKLFIKLVKKAHEKGIKVIIDGVFNHCGSFNKWMDREGIYRGNKNYHPGAYESKDSPYSSFFKFGNESWPDNGSYEGWWGFDTLPKLNYEESEKLCEYILNIGRKWVSPPYNVDGWRLDVAADLGHSEEFNHQFWRKFRKAVKEANPNAIILAEHYGDANAWLRGDQWDTVMNYDGFMDPVSWFLTGVDKHSDNSNPSMLGNAEAFNHAIKYFLSRLQTESSLVAMNELSNHDHSRFLTRTNKMVGRVATSGTKAAQENINEAIFKQGVIMQMTLPGAPTLYYGDEAGVCGWTDPDNRRTYPWGKENLEIMEFYREAIALHRHNKVLKTGSYKPLASNQDLVCYGRFDDKDAVVTAINTSNGDMEINIPVLILGKEDDTVWERLIETSREFYNCGRIKTAQEDGHIHIRVPGQSAVVYRSI</sequence>
<keyword evidence="2" id="KW-0378">Hydrolase</keyword>
<evidence type="ECO:0000256" key="3">
    <source>
        <dbReference type="ARBA" id="ARBA00023295"/>
    </source>
</evidence>
<dbReference type="InterPro" id="IPR013783">
    <property type="entry name" value="Ig-like_fold"/>
</dbReference>
<dbReference type="InterPro" id="IPR017853">
    <property type="entry name" value="GH"/>
</dbReference>
<name>A0ABR7EZM4_9FIRM</name>
<dbReference type="InterPro" id="IPR014756">
    <property type="entry name" value="Ig_E-set"/>
</dbReference>
<comment type="similarity">
    <text evidence="1">Belongs to the glycosyl hydrolase 13 family.</text>
</comment>
<dbReference type="Gene3D" id="2.60.40.1180">
    <property type="entry name" value="Golgi alpha-mannosidase II"/>
    <property type="match status" value="1"/>
</dbReference>
<dbReference type="EMBL" id="JACOOZ010000001">
    <property type="protein sequence ID" value="MBC5666781.1"/>
    <property type="molecule type" value="Genomic_DNA"/>
</dbReference>
<dbReference type="SUPFAM" id="SSF81296">
    <property type="entry name" value="E set domains"/>
    <property type="match status" value="1"/>
</dbReference>
<evidence type="ECO:0000256" key="2">
    <source>
        <dbReference type="ARBA" id="ARBA00022801"/>
    </source>
</evidence>
<dbReference type="SMART" id="SM00642">
    <property type="entry name" value="Aamy"/>
    <property type="match status" value="1"/>
</dbReference>
<dbReference type="Proteomes" id="UP000597877">
    <property type="component" value="Unassembled WGS sequence"/>
</dbReference>
<proteinExistence type="inferred from homology"/>
<feature type="domain" description="Glycosyl hydrolase family 13 catalytic" evidence="4">
    <location>
        <begin position="123"/>
        <end position="575"/>
    </location>
</feature>
<organism evidence="5 6">
    <name type="scientific">Eubacterium segne</name>
    <dbReference type="NCBI Taxonomy" id="2763045"/>
    <lineage>
        <taxon>Bacteria</taxon>
        <taxon>Bacillati</taxon>
        <taxon>Bacillota</taxon>
        <taxon>Clostridia</taxon>
        <taxon>Eubacteriales</taxon>
        <taxon>Eubacteriaceae</taxon>
        <taxon>Eubacterium</taxon>
    </lineage>
</organism>
<keyword evidence="6" id="KW-1185">Reference proteome</keyword>
<dbReference type="PANTHER" id="PTHR10357">
    <property type="entry name" value="ALPHA-AMYLASE FAMILY MEMBER"/>
    <property type="match status" value="1"/>
</dbReference>
<keyword evidence="3" id="KW-0326">Glycosidase</keyword>
<dbReference type="Pfam" id="PF00128">
    <property type="entry name" value="Alpha-amylase"/>
    <property type="match status" value="2"/>
</dbReference>
<dbReference type="CDD" id="cd11338">
    <property type="entry name" value="AmyAc_CMD"/>
    <property type="match status" value="1"/>
</dbReference>
<dbReference type="InterPro" id="IPR004185">
    <property type="entry name" value="Glyco_hydro_13_lg-like_dom"/>
</dbReference>
<dbReference type="SUPFAM" id="SSF51445">
    <property type="entry name" value="(Trans)glycosidases"/>
    <property type="match status" value="1"/>
</dbReference>